<dbReference type="SUPFAM" id="SSF56317">
    <property type="entry name" value="Carbon-nitrogen hydrolase"/>
    <property type="match status" value="1"/>
</dbReference>
<reference evidence="3 4" key="1">
    <citation type="submission" date="2024-09" db="EMBL/GenBank/DDBJ databases">
        <authorList>
            <person name="Sun Q."/>
            <person name="Mori K."/>
        </authorList>
    </citation>
    <scope>NUCLEOTIDE SEQUENCE [LARGE SCALE GENOMIC DNA]</scope>
    <source>
        <strain evidence="3 4">TBRC 3947</strain>
    </source>
</reference>
<keyword evidence="1 3" id="KW-0378">Hydrolase</keyword>
<evidence type="ECO:0000313" key="4">
    <source>
        <dbReference type="Proteomes" id="UP001589867"/>
    </source>
</evidence>
<evidence type="ECO:0000313" key="3">
    <source>
        <dbReference type="EMBL" id="MFC0533928.1"/>
    </source>
</evidence>
<protein>
    <submittedName>
        <fullName evidence="3">Carbon-nitrogen hydrolase family protein</fullName>
    </submittedName>
</protein>
<dbReference type="Proteomes" id="UP001589867">
    <property type="component" value="Unassembled WGS sequence"/>
</dbReference>
<comment type="caution">
    <text evidence="3">The sequence shown here is derived from an EMBL/GenBank/DDBJ whole genome shotgun (WGS) entry which is preliminary data.</text>
</comment>
<dbReference type="Gene3D" id="3.60.110.10">
    <property type="entry name" value="Carbon-nitrogen hydrolase"/>
    <property type="match status" value="1"/>
</dbReference>
<name>A0ABV6MHT4_9ACTN</name>
<dbReference type="InterPro" id="IPR036526">
    <property type="entry name" value="C-N_Hydrolase_sf"/>
</dbReference>
<dbReference type="InterPro" id="IPR050345">
    <property type="entry name" value="Aliph_Amidase/BUP"/>
</dbReference>
<proteinExistence type="predicted"/>
<dbReference type="InterPro" id="IPR003010">
    <property type="entry name" value="C-N_Hydrolase"/>
</dbReference>
<dbReference type="PANTHER" id="PTHR43674">
    <property type="entry name" value="NITRILASE C965.09-RELATED"/>
    <property type="match status" value="1"/>
</dbReference>
<dbReference type="PROSITE" id="PS50263">
    <property type="entry name" value="CN_HYDROLASE"/>
    <property type="match status" value="1"/>
</dbReference>
<dbReference type="RefSeq" id="WP_377262139.1">
    <property type="nucleotide sequence ID" value="NZ_JBHLUH010000094.1"/>
</dbReference>
<dbReference type="CDD" id="cd07197">
    <property type="entry name" value="nitrilase"/>
    <property type="match status" value="1"/>
</dbReference>
<evidence type="ECO:0000256" key="1">
    <source>
        <dbReference type="ARBA" id="ARBA00022801"/>
    </source>
</evidence>
<dbReference type="EMBL" id="JBHLUH010000094">
    <property type="protein sequence ID" value="MFC0533928.1"/>
    <property type="molecule type" value="Genomic_DNA"/>
</dbReference>
<feature type="domain" description="CN hydrolase" evidence="2">
    <location>
        <begin position="5"/>
        <end position="232"/>
    </location>
</feature>
<organism evidence="3 4">
    <name type="scientific">Phytohabitans kaempferiae</name>
    <dbReference type="NCBI Taxonomy" id="1620943"/>
    <lineage>
        <taxon>Bacteria</taxon>
        <taxon>Bacillati</taxon>
        <taxon>Actinomycetota</taxon>
        <taxon>Actinomycetes</taxon>
        <taxon>Micromonosporales</taxon>
        <taxon>Micromonosporaceae</taxon>
    </lineage>
</organism>
<accession>A0ABV6MHT4</accession>
<gene>
    <name evidence="3" type="ORF">ACFFIA_40635</name>
</gene>
<dbReference type="PANTHER" id="PTHR43674:SF2">
    <property type="entry name" value="BETA-UREIDOPROPIONASE"/>
    <property type="match status" value="1"/>
</dbReference>
<dbReference type="GO" id="GO:0016787">
    <property type="term" value="F:hydrolase activity"/>
    <property type="evidence" value="ECO:0007669"/>
    <property type="project" value="UniProtKB-KW"/>
</dbReference>
<sequence>MREPLTIAVAQPPTVSHDLATNVATHAAVVRAAGTRVVVFPELSLTGYELEATTVDITDPRLGALVEACAAAGTLALVGAPVEGERGRHIAMLGVAGSGVTVAYRKINIAGDEPGHFVPGDKPAAIDVDGWRLGLAICKDTGVPQHAADTAALGIDAYVAGVAEDSVAKLEERAHRTATTHRVWVAVASFAGPTGGGFATTAGHSSIRTPTGEVVAQAGAAPGELARASFHD</sequence>
<keyword evidence="4" id="KW-1185">Reference proteome</keyword>
<dbReference type="Pfam" id="PF00795">
    <property type="entry name" value="CN_hydrolase"/>
    <property type="match status" value="1"/>
</dbReference>
<evidence type="ECO:0000259" key="2">
    <source>
        <dbReference type="PROSITE" id="PS50263"/>
    </source>
</evidence>